<dbReference type="InterPro" id="IPR013783">
    <property type="entry name" value="Ig-like_fold"/>
</dbReference>
<keyword evidence="3" id="KW-1185">Reference proteome</keyword>
<dbReference type="InterPro" id="IPR036116">
    <property type="entry name" value="FN3_sf"/>
</dbReference>
<sequence length="107" mass="12191">MTCNLPKPPKPKIDAVSHASATVSWQDYLQKLNFFLNDDGKNPVLAELERSASSSDKWERVYNGYLHTHIDDDLAPSTAYEYRLRFKTVEGYTEWSDSLSLSTTSKT</sequence>
<name>A0A183T9W5_SCHSO</name>
<dbReference type="InterPro" id="IPR003961">
    <property type="entry name" value="FN3_dom"/>
</dbReference>
<evidence type="ECO:0000313" key="3">
    <source>
        <dbReference type="Proteomes" id="UP000275846"/>
    </source>
</evidence>
<evidence type="ECO:0000313" key="4">
    <source>
        <dbReference type="WBParaSite" id="SSLN_0001376601-mRNA-1"/>
    </source>
</evidence>
<accession>A0A183T9W5</accession>
<feature type="domain" description="Fibronectin type-III" evidence="1">
    <location>
        <begin position="7"/>
        <end position="106"/>
    </location>
</feature>
<reference evidence="4" key="1">
    <citation type="submission" date="2016-06" db="UniProtKB">
        <authorList>
            <consortium name="WormBaseParasite"/>
        </authorList>
    </citation>
    <scope>IDENTIFICATION</scope>
</reference>
<dbReference type="Proteomes" id="UP000275846">
    <property type="component" value="Unassembled WGS sequence"/>
</dbReference>
<evidence type="ECO:0000313" key="2">
    <source>
        <dbReference type="EMBL" id="VDL99648.1"/>
    </source>
</evidence>
<reference evidence="2 3" key="2">
    <citation type="submission" date="2018-11" db="EMBL/GenBank/DDBJ databases">
        <authorList>
            <consortium name="Pathogen Informatics"/>
        </authorList>
    </citation>
    <scope>NUCLEOTIDE SEQUENCE [LARGE SCALE GENOMIC DNA]</scope>
    <source>
        <strain evidence="2 3">NST_G2</strain>
    </source>
</reference>
<dbReference type="PROSITE" id="PS50853">
    <property type="entry name" value="FN3"/>
    <property type="match status" value="1"/>
</dbReference>
<dbReference type="OrthoDB" id="9995210at2759"/>
<proteinExistence type="predicted"/>
<gene>
    <name evidence="2" type="ORF">SSLN_LOCUS13263</name>
</gene>
<evidence type="ECO:0000259" key="1">
    <source>
        <dbReference type="PROSITE" id="PS50853"/>
    </source>
</evidence>
<dbReference type="SUPFAM" id="SSF49265">
    <property type="entry name" value="Fibronectin type III"/>
    <property type="match status" value="1"/>
</dbReference>
<dbReference type="AlphaFoldDB" id="A0A183T9W5"/>
<dbReference type="WBParaSite" id="SSLN_0001376601-mRNA-1">
    <property type="protein sequence ID" value="SSLN_0001376601-mRNA-1"/>
    <property type="gene ID" value="SSLN_0001376601"/>
</dbReference>
<protein>
    <submittedName>
        <fullName evidence="4">Fibronectin type-III domain-containing protein</fullName>
    </submittedName>
</protein>
<dbReference type="EMBL" id="UYSU01037945">
    <property type="protein sequence ID" value="VDL99648.1"/>
    <property type="molecule type" value="Genomic_DNA"/>
</dbReference>
<dbReference type="Gene3D" id="2.60.40.10">
    <property type="entry name" value="Immunoglobulins"/>
    <property type="match status" value="1"/>
</dbReference>
<organism evidence="4">
    <name type="scientific">Schistocephalus solidus</name>
    <name type="common">Tapeworm</name>
    <dbReference type="NCBI Taxonomy" id="70667"/>
    <lineage>
        <taxon>Eukaryota</taxon>
        <taxon>Metazoa</taxon>
        <taxon>Spiralia</taxon>
        <taxon>Lophotrochozoa</taxon>
        <taxon>Platyhelminthes</taxon>
        <taxon>Cestoda</taxon>
        <taxon>Eucestoda</taxon>
        <taxon>Diphyllobothriidea</taxon>
        <taxon>Diphyllobothriidae</taxon>
        <taxon>Schistocephalus</taxon>
    </lineage>
</organism>
<dbReference type="CDD" id="cd00063">
    <property type="entry name" value="FN3"/>
    <property type="match status" value="1"/>
</dbReference>
<dbReference type="STRING" id="70667.A0A183T9W5"/>